<sequence>MKRPPRYCCLEATLALQRQRCLVLEAKQDSGWEGWGKACRQRHGEQMEQNSRGSGGSLWLFPLCLLKPSTAKINPPFIHYYTHPLHERTRKSAQREKGAALNLKSPNILKQKEEPGCKATWEGATAKAAWKQKTQHLALAVLSAAAATQLPLTAETPAAPVPPQGWPAALQQAANGLPCAATAAATAAALASAAAAQAAPVSPNESLWPLFKTRMRAHTDDSFAPHSSPSPLLQIENCLLKQQLRDRATKYVLSAMANCLEDRHLYRINYSPKYTDNAFEYRVVSLPLDHPFLQLPQPILLNFAAAPAAAHFVVAAAAVAGEQLSFLEETLMLPSSTSSPSTPLSPAVAERLSSDTSLVAAAAEACAAAVAADRAAAASEAAAAAATARAAATGAALEGSLAAVESERVAAAVREAAAAAAAAQAEAAVEEAPVAAAAVGMLFERSLQLPEAAWRSLGVSLSKAGRILAPACTKRIHFYLQGINTAPAAAAVARARKRVFAPGAETC</sequence>
<dbReference type="InterPro" id="IPR036858">
    <property type="entry name" value="Cyclin-dep_kinase_reg-sub_sf"/>
</dbReference>
<accession>A0A6P6S0P0</accession>
<reference evidence="2" key="1">
    <citation type="submission" date="2025-08" db="UniProtKB">
        <authorList>
            <consortium name="RefSeq"/>
        </authorList>
    </citation>
    <scope>IDENTIFICATION</scope>
</reference>
<dbReference type="SUPFAM" id="SSF55637">
    <property type="entry name" value="Cell cycle regulatory proteins"/>
    <property type="match status" value="1"/>
</dbReference>
<gene>
    <name evidence="2" type="primary">LOC113147295</name>
</gene>
<evidence type="ECO:0000313" key="1">
    <source>
        <dbReference type="Proteomes" id="UP000515125"/>
    </source>
</evidence>
<proteinExistence type="predicted"/>
<dbReference type="OrthoDB" id="354903at2759"/>
<dbReference type="AlphaFoldDB" id="A0A6P6S0P0"/>
<name>A0A6P6S0P0_9EIME</name>
<dbReference type="RefSeq" id="XP_026193187.1">
    <property type="nucleotide sequence ID" value="XM_026337402.1"/>
</dbReference>
<evidence type="ECO:0000313" key="2">
    <source>
        <dbReference type="RefSeq" id="XP_026193187.1"/>
    </source>
</evidence>
<protein>
    <submittedName>
        <fullName evidence="2">Holliday junction resolvase MOC1, chloroplastic-like</fullName>
    </submittedName>
</protein>
<dbReference type="GO" id="GO:0016538">
    <property type="term" value="F:cyclin-dependent protein serine/threonine kinase regulator activity"/>
    <property type="evidence" value="ECO:0007669"/>
    <property type="project" value="InterPro"/>
</dbReference>
<dbReference type="Proteomes" id="UP000515125">
    <property type="component" value="Unplaced"/>
</dbReference>
<keyword evidence="1" id="KW-1185">Reference proteome</keyword>
<dbReference type="GeneID" id="113147295"/>
<organism evidence="1 2">
    <name type="scientific">Cyclospora cayetanensis</name>
    <dbReference type="NCBI Taxonomy" id="88456"/>
    <lineage>
        <taxon>Eukaryota</taxon>
        <taxon>Sar</taxon>
        <taxon>Alveolata</taxon>
        <taxon>Apicomplexa</taxon>
        <taxon>Conoidasida</taxon>
        <taxon>Coccidia</taxon>
        <taxon>Eucoccidiorida</taxon>
        <taxon>Eimeriorina</taxon>
        <taxon>Eimeriidae</taxon>
        <taxon>Cyclospora</taxon>
    </lineage>
</organism>